<sequence length="121" mass="13086">MNDITHARGGQTVDCHRCQDSGWVRIGANDPDGVTRIVEASCPDCCGTPGRLQDWRDSHRWSSRQMPCRFCAAPTNLRDLDGRPAHKVCAEAAQPGDAAPANHSAEAAPELRVADPEGRGR</sequence>
<evidence type="ECO:0000313" key="2">
    <source>
        <dbReference type="EMBL" id="MBE1605551.1"/>
    </source>
</evidence>
<feature type="compositionally biased region" description="Basic and acidic residues" evidence="1">
    <location>
        <begin position="112"/>
        <end position="121"/>
    </location>
</feature>
<accession>A0A927RHV3</accession>
<dbReference type="AlphaFoldDB" id="A0A927RHV3"/>
<evidence type="ECO:0000313" key="3">
    <source>
        <dbReference type="Proteomes" id="UP000638648"/>
    </source>
</evidence>
<reference evidence="2" key="1">
    <citation type="submission" date="2020-10" db="EMBL/GenBank/DDBJ databases">
        <title>Sequencing the genomes of 1000 actinobacteria strains.</title>
        <authorList>
            <person name="Klenk H.-P."/>
        </authorList>
    </citation>
    <scope>NUCLEOTIDE SEQUENCE</scope>
    <source>
        <strain evidence="2">DSM 45354</strain>
    </source>
</reference>
<name>A0A927RHV3_9ACTN</name>
<feature type="region of interest" description="Disordered" evidence="1">
    <location>
        <begin position="93"/>
        <end position="121"/>
    </location>
</feature>
<keyword evidence="3" id="KW-1185">Reference proteome</keyword>
<evidence type="ECO:0000256" key="1">
    <source>
        <dbReference type="SAM" id="MobiDB-lite"/>
    </source>
</evidence>
<dbReference type="EMBL" id="JADBEM010000001">
    <property type="protein sequence ID" value="MBE1605551.1"/>
    <property type="molecule type" value="Genomic_DNA"/>
</dbReference>
<dbReference type="RefSeq" id="WP_192749874.1">
    <property type="nucleotide sequence ID" value="NZ_BAABJL010000186.1"/>
</dbReference>
<dbReference type="Proteomes" id="UP000638648">
    <property type="component" value="Unassembled WGS sequence"/>
</dbReference>
<proteinExistence type="predicted"/>
<organism evidence="2 3">
    <name type="scientific">Actinopolymorpha pittospori</name>
    <dbReference type="NCBI Taxonomy" id="648752"/>
    <lineage>
        <taxon>Bacteria</taxon>
        <taxon>Bacillati</taxon>
        <taxon>Actinomycetota</taxon>
        <taxon>Actinomycetes</taxon>
        <taxon>Propionibacteriales</taxon>
        <taxon>Actinopolymorphaceae</taxon>
        <taxon>Actinopolymorpha</taxon>
    </lineage>
</organism>
<protein>
    <submittedName>
        <fullName evidence="2">Uncharacterized protein</fullName>
    </submittedName>
</protein>
<feature type="compositionally biased region" description="Low complexity" evidence="1">
    <location>
        <begin position="93"/>
        <end position="110"/>
    </location>
</feature>
<comment type="caution">
    <text evidence="2">The sequence shown here is derived from an EMBL/GenBank/DDBJ whole genome shotgun (WGS) entry which is preliminary data.</text>
</comment>
<gene>
    <name evidence="2" type="ORF">HEB94_002399</name>
</gene>